<keyword evidence="2" id="KW-1185">Reference proteome</keyword>
<organism evidence="1 2">
    <name type="scientific">Saponaria officinalis</name>
    <name type="common">Common soapwort</name>
    <name type="synonym">Lychnis saponaria</name>
    <dbReference type="NCBI Taxonomy" id="3572"/>
    <lineage>
        <taxon>Eukaryota</taxon>
        <taxon>Viridiplantae</taxon>
        <taxon>Streptophyta</taxon>
        <taxon>Embryophyta</taxon>
        <taxon>Tracheophyta</taxon>
        <taxon>Spermatophyta</taxon>
        <taxon>Magnoliopsida</taxon>
        <taxon>eudicotyledons</taxon>
        <taxon>Gunneridae</taxon>
        <taxon>Pentapetalae</taxon>
        <taxon>Caryophyllales</taxon>
        <taxon>Caryophyllaceae</taxon>
        <taxon>Caryophylleae</taxon>
        <taxon>Saponaria</taxon>
    </lineage>
</organism>
<dbReference type="EMBL" id="JBDFQZ010000012">
    <property type="protein sequence ID" value="KAK9671099.1"/>
    <property type="molecule type" value="Genomic_DNA"/>
</dbReference>
<proteinExistence type="predicted"/>
<gene>
    <name evidence="1" type="ORF">RND81_12G006900</name>
</gene>
<dbReference type="Proteomes" id="UP001443914">
    <property type="component" value="Unassembled WGS sequence"/>
</dbReference>
<comment type="caution">
    <text evidence="1">The sequence shown here is derived from an EMBL/GenBank/DDBJ whole genome shotgun (WGS) entry which is preliminary data.</text>
</comment>
<reference evidence="1" key="1">
    <citation type="submission" date="2024-03" db="EMBL/GenBank/DDBJ databases">
        <title>WGS assembly of Saponaria officinalis var. Norfolk2.</title>
        <authorList>
            <person name="Jenkins J."/>
            <person name="Shu S."/>
            <person name="Grimwood J."/>
            <person name="Barry K."/>
            <person name="Goodstein D."/>
            <person name="Schmutz J."/>
            <person name="Leebens-Mack J."/>
            <person name="Osbourn A."/>
        </authorList>
    </citation>
    <scope>NUCLEOTIDE SEQUENCE [LARGE SCALE GENOMIC DNA]</scope>
    <source>
        <strain evidence="1">JIC</strain>
    </source>
</reference>
<name>A0AAW1H3V4_SAPOF</name>
<evidence type="ECO:0000313" key="1">
    <source>
        <dbReference type="EMBL" id="KAK9671099.1"/>
    </source>
</evidence>
<accession>A0AAW1H3V4</accession>
<protein>
    <submittedName>
        <fullName evidence="1">Uncharacterized protein</fullName>
    </submittedName>
</protein>
<dbReference type="AlphaFoldDB" id="A0AAW1H3V4"/>
<evidence type="ECO:0000313" key="2">
    <source>
        <dbReference type="Proteomes" id="UP001443914"/>
    </source>
</evidence>
<sequence>MMWRCWRWQKYVTIHGSIQMYVVHSVDTSLIGANESAHNISFQCVRQKLTPLRSKEKQSNTGVDASNVKPFDGFYDDLYDHRPESPLRYEDLVLDVDDSDDPAYNPDVDNKDTYGGGLVGFVNKDVVCRDDGVDIDVEMDELQDPVIGSNSDTSDDESREVRQNLKLWNTSFMEIVAGLQKEAGERRNTSFMEICVYFHFPVL</sequence>